<feature type="chain" id="PRO_5003205728" description="TonB-dependent receptor" evidence="1">
    <location>
        <begin position="24"/>
        <end position="90"/>
    </location>
</feature>
<evidence type="ECO:0000256" key="1">
    <source>
        <dbReference type="SAM" id="SignalP"/>
    </source>
</evidence>
<reference evidence="2 3" key="1">
    <citation type="submission" date="2010-12" db="EMBL/GenBank/DDBJ databases">
        <authorList>
            <person name="Muzny D."/>
            <person name="Qin X."/>
            <person name="Deng J."/>
            <person name="Jiang H."/>
            <person name="Liu Y."/>
            <person name="Qu J."/>
            <person name="Song X.-Z."/>
            <person name="Zhang L."/>
            <person name="Thornton R."/>
            <person name="Coyle M."/>
            <person name="Francisco L."/>
            <person name="Jackson L."/>
            <person name="Javaid M."/>
            <person name="Korchina V."/>
            <person name="Kovar C."/>
            <person name="Mata R."/>
            <person name="Mathew T."/>
            <person name="Ngo R."/>
            <person name="Nguyen L."/>
            <person name="Nguyen N."/>
            <person name="Okwuonu G."/>
            <person name="Ongeri F."/>
            <person name="Pham C."/>
            <person name="Simmons D."/>
            <person name="Wilczek-Boney K."/>
            <person name="Hale W."/>
            <person name="Jakkamsetti A."/>
            <person name="Pham P."/>
            <person name="Ruth R."/>
            <person name="San Lucas F."/>
            <person name="Warren J."/>
            <person name="Zhang J."/>
            <person name="Zhao Z."/>
            <person name="Zhou C."/>
            <person name="Zhu D."/>
            <person name="Lee S."/>
            <person name="Bess C."/>
            <person name="Blankenburg K."/>
            <person name="Forbes L."/>
            <person name="Fu Q."/>
            <person name="Gubbala S."/>
            <person name="Hirani K."/>
            <person name="Jayaseelan J.C."/>
            <person name="Lara F."/>
            <person name="Munidasa M."/>
            <person name="Palculict T."/>
            <person name="Patil S."/>
            <person name="Pu L.-L."/>
            <person name="Saada N."/>
            <person name="Tang L."/>
            <person name="Weissenberger G."/>
            <person name="Zhu Y."/>
            <person name="Hemphill L."/>
            <person name="Shang Y."/>
            <person name="Youmans B."/>
            <person name="Ayvaz T."/>
            <person name="Ross M."/>
            <person name="Santibanez J."/>
            <person name="Aqrawi P."/>
            <person name="Gross S."/>
            <person name="Joshi V."/>
            <person name="Fowler G."/>
            <person name="Nazareth L."/>
            <person name="Reid J."/>
            <person name="Worley K."/>
            <person name="Petrosino J."/>
            <person name="Highlander S."/>
            <person name="Gibbs R."/>
        </authorList>
    </citation>
    <scope>NUCLEOTIDE SEQUENCE [LARGE SCALE GENOMIC DNA]</scope>
    <source>
        <strain evidence="2 3">ATCC 33393</strain>
    </source>
</reference>
<evidence type="ECO:0008006" key="4">
    <source>
        <dbReference type="Google" id="ProtNLM"/>
    </source>
</evidence>
<protein>
    <recommendedName>
        <fullName evidence="4">TonB-dependent receptor</fullName>
    </recommendedName>
</protein>
<dbReference type="EMBL" id="AEPS01000012">
    <property type="protein sequence ID" value="EFU66946.1"/>
    <property type="molecule type" value="Genomic_DNA"/>
</dbReference>
<evidence type="ECO:0000313" key="3">
    <source>
        <dbReference type="Proteomes" id="UP000032871"/>
    </source>
</evidence>
<dbReference type="STRING" id="739.GCA_001059425_01157"/>
<accession>E6KZY8</accession>
<keyword evidence="1" id="KW-0732">Signal</keyword>
<comment type="caution">
    <text evidence="2">The sequence shown here is derived from an EMBL/GenBank/DDBJ whole genome shotgun (WGS) entry which is preliminary data.</text>
</comment>
<dbReference type="Proteomes" id="UP000032871">
    <property type="component" value="Unassembled WGS sequence"/>
</dbReference>
<dbReference type="AlphaFoldDB" id="E6KZY8"/>
<keyword evidence="3" id="KW-1185">Reference proteome</keyword>
<name>E6KZY8_9PAST</name>
<sequence length="90" mass="9560">MEKKMKKLLVAVLLSGFAMSASAGLSKSCEAYFAEIDSFVSAAPAAQQAMLKQQYDASKQQLSALPEAAQEQACSQATEQLKQVKAAMGK</sequence>
<dbReference type="Pfam" id="PF17274">
    <property type="entry name" value="DUF5339"/>
    <property type="match status" value="1"/>
</dbReference>
<feature type="signal peptide" evidence="1">
    <location>
        <begin position="1"/>
        <end position="23"/>
    </location>
</feature>
<gene>
    <name evidence="2" type="ORF">HMPREF9064_1720</name>
</gene>
<organism evidence="2 3">
    <name type="scientific">Aggregatibacter segnis ATCC 33393</name>
    <dbReference type="NCBI Taxonomy" id="888057"/>
    <lineage>
        <taxon>Bacteria</taxon>
        <taxon>Pseudomonadati</taxon>
        <taxon>Pseudomonadota</taxon>
        <taxon>Gammaproteobacteria</taxon>
        <taxon>Pasteurellales</taxon>
        <taxon>Pasteurellaceae</taxon>
        <taxon>Aggregatibacter</taxon>
    </lineage>
</organism>
<dbReference type="InterPro" id="IPR020493">
    <property type="entry name" value="Uncharacterised_HI0310"/>
</dbReference>
<evidence type="ECO:0000313" key="2">
    <source>
        <dbReference type="EMBL" id="EFU66946.1"/>
    </source>
</evidence>
<proteinExistence type="predicted"/>
<dbReference type="HOGENOM" id="CLU_179313_1_0_6"/>